<sequence>MTDHRPVAVFGATGQVGRAVADALHAAGVPVRGLVRAAPPWRPSWPCHVVADWNAPSLEPALQGCRAAFSMVPLAPNAIELGRRQLAALVAAGVDHVVRLSVLQGVIDAGLRLGRLHGALDADFRGCGLSGTVLQPDSFMQNLLGAAPAIRAGTLQDATGQGAMGWIDAADIAAVAAHLLALPTPPGVRAIDLTGPELLTHGEVADRLSRWLGQPVVYEDLSPEALGVQLQGYGLPAFLVEIFCELAAWTRETRDTRQPSGAVEQVLGRPPRRLEAFLAAHPDAFPAAATQ</sequence>
<dbReference type="InterPro" id="IPR008030">
    <property type="entry name" value="NmrA-like"/>
</dbReference>
<comment type="caution">
    <text evidence="2">The sequence shown here is derived from an EMBL/GenBank/DDBJ whole genome shotgun (WGS) entry which is preliminary data.</text>
</comment>
<organism evidence="2 3">
    <name type="scientific">Abyssibacter profundi</name>
    <dbReference type="NCBI Taxonomy" id="2182787"/>
    <lineage>
        <taxon>Bacteria</taxon>
        <taxon>Pseudomonadati</taxon>
        <taxon>Pseudomonadota</taxon>
        <taxon>Gammaproteobacteria</taxon>
        <taxon>Chromatiales</taxon>
        <taxon>Oceanococcaceae</taxon>
        <taxon>Abyssibacter</taxon>
    </lineage>
</organism>
<dbReference type="InterPro" id="IPR051604">
    <property type="entry name" value="Ergot_Alk_Oxidoreductase"/>
</dbReference>
<dbReference type="Gene3D" id="3.90.25.10">
    <property type="entry name" value="UDP-galactose 4-epimerase, domain 1"/>
    <property type="match status" value="1"/>
</dbReference>
<dbReference type="Pfam" id="PF05368">
    <property type="entry name" value="NmrA"/>
    <property type="match status" value="1"/>
</dbReference>
<evidence type="ECO:0000313" key="2">
    <source>
        <dbReference type="EMBL" id="PWN55883.1"/>
    </source>
</evidence>
<feature type="domain" description="NmrA-like" evidence="1">
    <location>
        <begin position="7"/>
        <end position="253"/>
    </location>
</feature>
<proteinExistence type="predicted"/>
<keyword evidence="3" id="KW-1185">Reference proteome</keyword>
<dbReference type="Proteomes" id="UP000251800">
    <property type="component" value="Unassembled WGS sequence"/>
</dbReference>
<evidence type="ECO:0000259" key="1">
    <source>
        <dbReference type="Pfam" id="PF05368"/>
    </source>
</evidence>
<dbReference type="Gene3D" id="3.40.50.720">
    <property type="entry name" value="NAD(P)-binding Rossmann-like Domain"/>
    <property type="match status" value="1"/>
</dbReference>
<dbReference type="OrthoDB" id="109735at2"/>
<dbReference type="InterPro" id="IPR036291">
    <property type="entry name" value="NAD(P)-bd_dom_sf"/>
</dbReference>
<name>A0A363UKD7_9GAMM</name>
<protein>
    <submittedName>
        <fullName evidence="2">NmrA family transcriptional regulator</fullName>
    </submittedName>
</protein>
<gene>
    <name evidence="2" type="ORF">DEH80_10735</name>
</gene>
<dbReference type="SUPFAM" id="SSF51735">
    <property type="entry name" value="NAD(P)-binding Rossmann-fold domains"/>
    <property type="match status" value="1"/>
</dbReference>
<evidence type="ECO:0000313" key="3">
    <source>
        <dbReference type="Proteomes" id="UP000251800"/>
    </source>
</evidence>
<reference evidence="2 3" key="1">
    <citation type="submission" date="2018-05" db="EMBL/GenBank/DDBJ databases">
        <title>Abyssibacter profundi OUC007T gen. nov., sp. nov, a marine bacterium isolated from seawater of the Mariana Trench.</title>
        <authorList>
            <person name="Zhou S."/>
        </authorList>
    </citation>
    <scope>NUCLEOTIDE SEQUENCE [LARGE SCALE GENOMIC DNA]</scope>
    <source>
        <strain evidence="2 3">OUC007</strain>
    </source>
</reference>
<dbReference type="EMBL" id="QEQK01000008">
    <property type="protein sequence ID" value="PWN55883.1"/>
    <property type="molecule type" value="Genomic_DNA"/>
</dbReference>
<dbReference type="PANTHER" id="PTHR43162">
    <property type="match status" value="1"/>
</dbReference>
<dbReference type="AlphaFoldDB" id="A0A363UKD7"/>
<dbReference type="PANTHER" id="PTHR43162:SF1">
    <property type="entry name" value="PRESTALK A DIFFERENTIATION PROTEIN A"/>
    <property type="match status" value="1"/>
</dbReference>
<accession>A0A363UKD7</accession>
<dbReference type="RefSeq" id="WP_109720493.1">
    <property type="nucleotide sequence ID" value="NZ_QEQK01000008.1"/>
</dbReference>